<reference evidence="1" key="1">
    <citation type="submission" date="2018-02" db="EMBL/GenBank/DDBJ databases">
        <title>Rhizophora mucronata_Transcriptome.</title>
        <authorList>
            <person name="Meera S.P."/>
            <person name="Sreeshan A."/>
            <person name="Augustine A."/>
        </authorList>
    </citation>
    <scope>NUCLEOTIDE SEQUENCE</scope>
    <source>
        <tissue evidence="1">Leaf</tissue>
    </source>
</reference>
<organism evidence="1">
    <name type="scientific">Rhizophora mucronata</name>
    <name type="common">Asiatic mangrove</name>
    <dbReference type="NCBI Taxonomy" id="61149"/>
    <lineage>
        <taxon>Eukaryota</taxon>
        <taxon>Viridiplantae</taxon>
        <taxon>Streptophyta</taxon>
        <taxon>Embryophyta</taxon>
        <taxon>Tracheophyta</taxon>
        <taxon>Spermatophyta</taxon>
        <taxon>Magnoliopsida</taxon>
        <taxon>eudicotyledons</taxon>
        <taxon>Gunneridae</taxon>
        <taxon>Pentapetalae</taxon>
        <taxon>rosids</taxon>
        <taxon>fabids</taxon>
        <taxon>Malpighiales</taxon>
        <taxon>Rhizophoraceae</taxon>
        <taxon>Rhizophora</taxon>
    </lineage>
</organism>
<protein>
    <submittedName>
        <fullName evidence="1">Uncharacterized protein MANES_11G086600</fullName>
    </submittedName>
</protein>
<evidence type="ECO:0000313" key="1">
    <source>
        <dbReference type="EMBL" id="MBX18889.1"/>
    </source>
</evidence>
<dbReference type="EMBL" id="GGEC01038405">
    <property type="protein sequence ID" value="MBX18889.1"/>
    <property type="molecule type" value="Transcribed_RNA"/>
</dbReference>
<sequence>MDIINLSPLKTLCDNPRTDFFRHARLSAFLCSGGLRHHLLAARSPRDGAIIKLQTWPIIIIAIPTG</sequence>
<accession>A0A2P2LLR6</accession>
<name>A0A2P2LLR6_RHIMU</name>
<proteinExistence type="predicted"/>
<dbReference type="AlphaFoldDB" id="A0A2P2LLR6"/>